<keyword evidence="1" id="KW-0812">Transmembrane</keyword>
<organism evidence="2 3">
    <name type="scientific">Cobetia crustatorum</name>
    <dbReference type="NCBI Taxonomy" id="553385"/>
    <lineage>
        <taxon>Bacteria</taxon>
        <taxon>Pseudomonadati</taxon>
        <taxon>Pseudomonadota</taxon>
        <taxon>Gammaproteobacteria</taxon>
        <taxon>Oceanospirillales</taxon>
        <taxon>Halomonadaceae</taxon>
        <taxon>Cobetia</taxon>
    </lineage>
</organism>
<feature type="transmembrane region" description="Helical" evidence="1">
    <location>
        <begin position="12"/>
        <end position="36"/>
    </location>
</feature>
<dbReference type="OrthoDB" id="6168640at2"/>
<evidence type="ECO:0000313" key="3">
    <source>
        <dbReference type="Proteomes" id="UP000319941"/>
    </source>
</evidence>
<proteinExistence type="predicted"/>
<sequence>MNIEDKVGATPVNWGLWSALILMGAFFANVMVQRYWSGAWETSPAEEAGMLILTIACFITGCMQSEKYQSR</sequence>
<gene>
    <name evidence="2" type="ORF">FQP86_13555</name>
</gene>
<dbReference type="EMBL" id="VNFH01000009">
    <property type="protein sequence ID" value="TVU68791.1"/>
    <property type="molecule type" value="Genomic_DNA"/>
</dbReference>
<protein>
    <submittedName>
        <fullName evidence="2">Uncharacterized protein</fullName>
    </submittedName>
</protein>
<evidence type="ECO:0000256" key="1">
    <source>
        <dbReference type="SAM" id="Phobius"/>
    </source>
</evidence>
<evidence type="ECO:0000313" key="2">
    <source>
        <dbReference type="EMBL" id="TVU68791.1"/>
    </source>
</evidence>
<dbReference type="RefSeq" id="WP_144727838.1">
    <property type="nucleotide sequence ID" value="NZ_CAWOWR010000147.1"/>
</dbReference>
<keyword evidence="1" id="KW-0472">Membrane</keyword>
<dbReference type="AlphaFoldDB" id="A0A558HI67"/>
<keyword evidence="1" id="KW-1133">Transmembrane helix</keyword>
<reference evidence="2 3" key="1">
    <citation type="submission" date="2019-07" db="EMBL/GenBank/DDBJ databases">
        <title>Diversity of Bacteria from Kongsfjorden, Arctic.</title>
        <authorList>
            <person name="Yu Y."/>
        </authorList>
    </citation>
    <scope>NUCLEOTIDE SEQUENCE [LARGE SCALE GENOMIC DNA]</scope>
    <source>
        <strain evidence="2 3">SM1923</strain>
    </source>
</reference>
<name>A0A558HI67_9GAMM</name>
<accession>A0A558HI67</accession>
<comment type="caution">
    <text evidence="2">The sequence shown here is derived from an EMBL/GenBank/DDBJ whole genome shotgun (WGS) entry which is preliminary data.</text>
</comment>
<keyword evidence="3" id="KW-1185">Reference proteome</keyword>
<dbReference type="Proteomes" id="UP000319941">
    <property type="component" value="Unassembled WGS sequence"/>
</dbReference>